<feature type="transmembrane region" description="Helical" evidence="1">
    <location>
        <begin position="843"/>
        <end position="864"/>
    </location>
</feature>
<organism evidence="2 3">
    <name type="scientific">Adineta ricciae</name>
    <name type="common">Rotifer</name>
    <dbReference type="NCBI Taxonomy" id="249248"/>
    <lineage>
        <taxon>Eukaryota</taxon>
        <taxon>Metazoa</taxon>
        <taxon>Spiralia</taxon>
        <taxon>Gnathifera</taxon>
        <taxon>Rotifera</taxon>
        <taxon>Eurotatoria</taxon>
        <taxon>Bdelloidea</taxon>
        <taxon>Adinetida</taxon>
        <taxon>Adinetidae</taxon>
        <taxon>Adineta</taxon>
    </lineage>
</organism>
<dbReference type="Proteomes" id="UP000663852">
    <property type="component" value="Unassembled WGS sequence"/>
</dbReference>
<reference evidence="2" key="1">
    <citation type="submission" date="2021-02" db="EMBL/GenBank/DDBJ databases">
        <authorList>
            <person name="Nowell W R."/>
        </authorList>
    </citation>
    <scope>NUCLEOTIDE SEQUENCE</scope>
</reference>
<accession>A0A814V2Z5</accession>
<evidence type="ECO:0000313" key="2">
    <source>
        <dbReference type="EMBL" id="CAF1184490.1"/>
    </source>
</evidence>
<name>A0A814V2Z5_ADIRI</name>
<dbReference type="OrthoDB" id="10016331at2759"/>
<comment type="caution">
    <text evidence="2">The sequence shown here is derived from an EMBL/GenBank/DDBJ whole genome shotgun (WGS) entry which is preliminary data.</text>
</comment>
<evidence type="ECO:0000256" key="1">
    <source>
        <dbReference type="SAM" id="Phobius"/>
    </source>
</evidence>
<keyword evidence="1" id="KW-0812">Transmembrane</keyword>
<keyword evidence="1" id="KW-1133">Transmembrane helix</keyword>
<feature type="transmembrane region" description="Helical" evidence="1">
    <location>
        <begin position="515"/>
        <end position="538"/>
    </location>
</feature>
<protein>
    <recommendedName>
        <fullName evidence="4">Transmembrane protein</fullName>
    </recommendedName>
</protein>
<proteinExistence type="predicted"/>
<keyword evidence="1" id="KW-0472">Membrane</keyword>
<dbReference type="AlphaFoldDB" id="A0A814V2Z5"/>
<gene>
    <name evidence="2" type="ORF">EDS130_LOCUS24438</name>
</gene>
<sequence>MFLFIFYTSDMTQKCRGILALLIFLILITICKTQQLSTMRSDFDTISSRLIGNRYLTISAQNDYSFFRVVFAPYGPENTCFYSYRSTQDFVLSIAIGQNQTYFVYIRTNDNDTTTFEIGVSYINKTNCLQTRGNTEEFPVTPVTFPSYVADNIVLKVDPAGEYAYVFLRENIFIYDIHNGTLINIPWSDVLPNVTRFFPKDADITVTKDGMSLCVLASYYPISTALRVPIVYLLHLEPPSKITVLDQLILINDSFASFYFTYGYFYDYIMSISIEHQTQQILVALPFFHRTFRLKFNTTNLILIDSISSQARSVGWIDNGTQAILLINSIPTLPWASSQLQIIDTTTMNVQSAIPNNQQSIPVQSGQKIMSFNRLIVIQGEPIIFTADGLVLYVPASPIDHYIEVTQITETISQIKSCPSGTWKNRIGPYLCTVCPTGFKKMLSNDSLSECQPCLSTSYCPLASVNDVNQSYYPSIHQGYPYPNSPPSDNYDDIIIQNTFQISSSNSHCLVVSPLFWTLLVFGIIGVILCIMGILYWIPNGRKHLTWLKKIFQRTDIVGEGELWFGGLASFALMVLIVFGFWFGSVYIKQYPIEKADGTFFTCDSSLKNAKFSSTLHLLALLKAPEEKTIFQLLDQQNWTLVVDFVQTGFTCQDILVQGNIESYQIILPVAKCFLQSDNATLTLVIPLTTHLIDVQFNLTGNSYVGASRICVLGPSMDHSASYSSIQQLSFCEMISNDDQTISQHTSVQLDFTKVINRTESLYDNDPVVFSGIWIPTVTIKSFNDRIAYQQQGDYIRYLSSQQILSIDFSETQFYIRNIQEPIAKSGEIIFHNILFSTVCIELFGLAYLLFKLVLFPAVHWIFIKIMNRYSSKTSSKTIF</sequence>
<feature type="transmembrane region" description="Helical" evidence="1">
    <location>
        <begin position="563"/>
        <end position="583"/>
    </location>
</feature>
<evidence type="ECO:0008006" key="4">
    <source>
        <dbReference type="Google" id="ProtNLM"/>
    </source>
</evidence>
<evidence type="ECO:0000313" key="3">
    <source>
        <dbReference type="Proteomes" id="UP000663852"/>
    </source>
</evidence>
<dbReference type="EMBL" id="CAJNOJ010000139">
    <property type="protein sequence ID" value="CAF1184490.1"/>
    <property type="molecule type" value="Genomic_DNA"/>
</dbReference>